<dbReference type="Proteomes" id="UP000288859">
    <property type="component" value="Unassembled WGS sequence"/>
</dbReference>
<name>A0A438N001_EXOME</name>
<evidence type="ECO:0000313" key="2">
    <source>
        <dbReference type="Proteomes" id="UP000288859"/>
    </source>
</evidence>
<evidence type="ECO:0000313" key="1">
    <source>
        <dbReference type="EMBL" id="RVX69016.1"/>
    </source>
</evidence>
<sequence>MAEHSDGLGESFITPDDTWEVHRLPYGDTVLGSLRYHRFSAYTNVPLGSSYNFVDYPMVGPSDDVSLRSVSMRTNSRISHEVDFPKSSGAWQCKCLTNRYLRQKDRSRHEMQQHRRRHGFRNSAFSQEGLKALDGYVFAHQNHPIPPDLGSILARRKRRISNSHDNVKSNSLMTIKTSGCPERRIPRLRHRARIRARWHHFSE</sequence>
<protein>
    <submittedName>
        <fullName evidence="1">Uncharacterized protein</fullName>
    </submittedName>
</protein>
<comment type="caution">
    <text evidence="1">The sequence shown here is derived from an EMBL/GenBank/DDBJ whole genome shotgun (WGS) entry which is preliminary data.</text>
</comment>
<organism evidence="1 2">
    <name type="scientific">Exophiala mesophila</name>
    <name type="common">Black yeast-like fungus</name>
    <dbReference type="NCBI Taxonomy" id="212818"/>
    <lineage>
        <taxon>Eukaryota</taxon>
        <taxon>Fungi</taxon>
        <taxon>Dikarya</taxon>
        <taxon>Ascomycota</taxon>
        <taxon>Pezizomycotina</taxon>
        <taxon>Eurotiomycetes</taxon>
        <taxon>Chaetothyriomycetidae</taxon>
        <taxon>Chaetothyriales</taxon>
        <taxon>Herpotrichiellaceae</taxon>
        <taxon>Exophiala</taxon>
    </lineage>
</organism>
<dbReference type="AlphaFoldDB" id="A0A438N001"/>
<reference evidence="1 2" key="1">
    <citation type="submission" date="2017-03" db="EMBL/GenBank/DDBJ databases">
        <title>Genomes of endolithic fungi from Antarctica.</title>
        <authorList>
            <person name="Coleine C."/>
            <person name="Masonjones S."/>
            <person name="Stajich J.E."/>
        </authorList>
    </citation>
    <scope>NUCLEOTIDE SEQUENCE [LARGE SCALE GENOMIC DNA]</scope>
    <source>
        <strain evidence="1 2">CCFEE 6314</strain>
    </source>
</reference>
<gene>
    <name evidence="1" type="ORF">B0A52_08083</name>
</gene>
<dbReference type="EMBL" id="NAJM01000033">
    <property type="protein sequence ID" value="RVX69016.1"/>
    <property type="molecule type" value="Genomic_DNA"/>
</dbReference>
<proteinExistence type="predicted"/>
<accession>A0A438N001</accession>